<evidence type="ECO:0000313" key="2">
    <source>
        <dbReference type="Proteomes" id="UP000016521"/>
    </source>
</evidence>
<proteinExistence type="predicted"/>
<keyword evidence="2" id="KW-1185">Reference proteome</keyword>
<evidence type="ECO:0008006" key="3">
    <source>
        <dbReference type="Google" id="ProtNLM"/>
    </source>
</evidence>
<reference evidence="1 2" key="1">
    <citation type="submission" date="2015-06" db="EMBL/GenBank/DDBJ databases">
        <authorList>
            <person name="Xie B.-B."/>
            <person name="Rong J.-C."/>
            <person name="Qin Q.-L."/>
            <person name="Zhang Y.-Z."/>
        </authorList>
    </citation>
    <scope>NUCLEOTIDE SEQUENCE [LARGE SCALE GENOMIC DNA]</scope>
    <source>
        <strain evidence="1 2">JCM 20779</strain>
    </source>
</reference>
<accession>A0ABN5CNF6</accession>
<dbReference type="Proteomes" id="UP000016521">
    <property type="component" value="Chromosome II"/>
</dbReference>
<evidence type="ECO:0000313" key="1">
    <source>
        <dbReference type="EMBL" id="ATD09764.1"/>
    </source>
</evidence>
<organism evidence="1 2">
    <name type="scientific">Pseudoalteromonas piscicida</name>
    <dbReference type="NCBI Taxonomy" id="43662"/>
    <lineage>
        <taxon>Bacteria</taxon>
        <taxon>Pseudomonadati</taxon>
        <taxon>Pseudomonadota</taxon>
        <taxon>Gammaproteobacteria</taxon>
        <taxon>Alteromonadales</taxon>
        <taxon>Pseudoalteromonadaceae</taxon>
        <taxon>Pseudoalteromonas</taxon>
    </lineage>
</organism>
<sequence>MNKEKSAKNTVSAFYKGVCSHWSVTMKLLLSIVLFALLPTPSYAESWPKPQCQGEPYWLEFSTVKLCIPKQNVTHLNILHSELPSFTVTTEHGEVIFQIQTAENITGGLHSKYELFIFNKSSQHILHIGGQFDSVEAKTLLAQFRLP</sequence>
<gene>
    <name evidence="1" type="ORF">PPIS_b0645</name>
</gene>
<dbReference type="EMBL" id="CP011925">
    <property type="protein sequence ID" value="ATD09764.1"/>
    <property type="molecule type" value="Genomic_DNA"/>
</dbReference>
<name>A0ABN5CNF6_PSEO7</name>
<protein>
    <recommendedName>
        <fullName evidence="3">DUF3019 domain-containing protein</fullName>
    </recommendedName>
</protein>